<evidence type="ECO:0000256" key="1">
    <source>
        <dbReference type="SAM" id="MobiDB-lite"/>
    </source>
</evidence>
<evidence type="ECO:0000256" key="2">
    <source>
        <dbReference type="SAM" id="Phobius"/>
    </source>
</evidence>
<sequence length="249" mass="27648">MKESVSSFLNNLVSVVLGIAITFFVQGIIDRAQDKQDVRAALDLVRAELTTNMADVADMTEYLHLERTAARYILEHRKNLKACPDSLVKEYSGIIFANASITLSDDALELLKMSSLFQKIGDNDLSLKIIRAYDTGSIIASSINHHIEERNELFAGAVNERTFRQMTLGGSIDIWRYIKTPYGEYTILWLTRQGDISTITDVSDLQAAVDAIDIYQQGRRAARKAARAARRAAPADSSAVQLDTNSTTE</sequence>
<accession>W0FQZ4</accession>
<feature type="compositionally biased region" description="Polar residues" evidence="1">
    <location>
        <begin position="238"/>
        <end position="249"/>
    </location>
</feature>
<dbReference type="AlphaFoldDB" id="W0FQZ4"/>
<keyword evidence="2" id="KW-0812">Transmembrane</keyword>
<reference evidence="3" key="1">
    <citation type="journal article" date="2013" name="PLoS ONE">
        <title>Metagenomic insights into the carbohydrate-active enzymes carried by the microorganisms adhering to solid digesta in the rumen of cows.</title>
        <authorList>
            <person name="Wang L."/>
            <person name="Hatem A."/>
            <person name="Catalyurek U.V."/>
            <person name="Morrison M."/>
            <person name="Yu Z."/>
        </authorList>
    </citation>
    <scope>NUCLEOTIDE SEQUENCE</scope>
</reference>
<organism evidence="3">
    <name type="scientific">uncultured bacterium Contig39</name>
    <dbReference type="NCBI Taxonomy" id="1393565"/>
    <lineage>
        <taxon>Bacteria</taxon>
        <taxon>environmental samples</taxon>
    </lineage>
</organism>
<evidence type="ECO:0000313" key="3">
    <source>
        <dbReference type="EMBL" id="AHF25425.1"/>
    </source>
</evidence>
<name>W0FQZ4_9BACT</name>
<protein>
    <submittedName>
        <fullName evidence="3">Uncharacterized protein</fullName>
    </submittedName>
</protein>
<proteinExistence type="predicted"/>
<keyword evidence="2" id="KW-1133">Transmembrane helix</keyword>
<keyword evidence="2" id="KW-0472">Membrane</keyword>
<dbReference type="EMBL" id="KC246836">
    <property type="protein sequence ID" value="AHF25425.1"/>
    <property type="molecule type" value="Genomic_DNA"/>
</dbReference>
<feature type="region of interest" description="Disordered" evidence="1">
    <location>
        <begin position="226"/>
        <end position="249"/>
    </location>
</feature>
<feature type="transmembrane region" description="Helical" evidence="2">
    <location>
        <begin position="12"/>
        <end position="29"/>
    </location>
</feature>